<evidence type="ECO:0000313" key="1">
    <source>
        <dbReference type="EMBL" id="PFH45482.1"/>
    </source>
</evidence>
<sequence length="234" mass="26541">MRYSSWRVNQDIVRTTPHNVFIPVQTKGGEKLTHTSDSPVWKHHGLCYLAAIKEEYLGLCTWPKWPTVKYLTQINCKYRKDIKFRVTLDQGFVHILLDSSLKPSDPVGWTVIESLAKTHCANALVGGEGSGNMINCIPLLDGSNYHQWSSLTEVYLQVQNLHDTITADGPGPKEEGYDTWKKYNVQVLGLLKMMVIIKLHYLIGDNAKTSWNNIKTRFDTPGISAIFNNFRTCA</sequence>
<accession>A0A2A9NCP8</accession>
<organism evidence="1 2">
    <name type="scientific">Amanita thiersii Skay4041</name>
    <dbReference type="NCBI Taxonomy" id="703135"/>
    <lineage>
        <taxon>Eukaryota</taxon>
        <taxon>Fungi</taxon>
        <taxon>Dikarya</taxon>
        <taxon>Basidiomycota</taxon>
        <taxon>Agaricomycotina</taxon>
        <taxon>Agaricomycetes</taxon>
        <taxon>Agaricomycetidae</taxon>
        <taxon>Agaricales</taxon>
        <taxon>Pluteineae</taxon>
        <taxon>Amanitaceae</taxon>
        <taxon>Amanita</taxon>
    </lineage>
</organism>
<dbReference type="Proteomes" id="UP000242287">
    <property type="component" value="Unassembled WGS sequence"/>
</dbReference>
<keyword evidence="2" id="KW-1185">Reference proteome</keyword>
<protein>
    <recommendedName>
        <fullName evidence="3">Retrotransposon Copia-like N-terminal domain-containing protein</fullName>
    </recommendedName>
</protein>
<evidence type="ECO:0008006" key="3">
    <source>
        <dbReference type="Google" id="ProtNLM"/>
    </source>
</evidence>
<dbReference type="AlphaFoldDB" id="A0A2A9NCP8"/>
<dbReference type="EMBL" id="KZ302369">
    <property type="protein sequence ID" value="PFH45482.1"/>
    <property type="molecule type" value="Genomic_DNA"/>
</dbReference>
<dbReference type="STRING" id="703135.A0A2A9NCP8"/>
<evidence type="ECO:0000313" key="2">
    <source>
        <dbReference type="Proteomes" id="UP000242287"/>
    </source>
</evidence>
<reference evidence="1 2" key="1">
    <citation type="submission" date="2014-02" db="EMBL/GenBank/DDBJ databases">
        <title>Transposable element dynamics among asymbiotic and ectomycorrhizal Amanita fungi.</title>
        <authorList>
            <consortium name="DOE Joint Genome Institute"/>
            <person name="Hess J."/>
            <person name="Skrede I."/>
            <person name="Wolfe B."/>
            <person name="LaButti K."/>
            <person name="Ohm R.A."/>
            <person name="Grigoriev I.V."/>
            <person name="Pringle A."/>
        </authorList>
    </citation>
    <scope>NUCLEOTIDE SEQUENCE [LARGE SCALE GENOMIC DNA]</scope>
    <source>
        <strain evidence="1 2">SKay4041</strain>
    </source>
</reference>
<proteinExistence type="predicted"/>
<name>A0A2A9NCP8_9AGAR</name>
<gene>
    <name evidence="1" type="ORF">AMATHDRAFT_9163</name>
</gene>